<evidence type="ECO:0000313" key="3">
    <source>
        <dbReference type="Proteomes" id="UP000095085"/>
    </source>
</evidence>
<feature type="compositionally biased region" description="Low complexity" evidence="1">
    <location>
        <begin position="59"/>
        <end position="87"/>
    </location>
</feature>
<evidence type="ECO:0000313" key="2">
    <source>
        <dbReference type="EMBL" id="ODV67480.1"/>
    </source>
</evidence>
<protein>
    <submittedName>
        <fullName evidence="2">Uncharacterized protein</fullName>
    </submittedName>
</protein>
<proteinExistence type="predicted"/>
<accession>A0A1E4RJT5</accession>
<evidence type="ECO:0000256" key="1">
    <source>
        <dbReference type="SAM" id="MobiDB-lite"/>
    </source>
</evidence>
<dbReference type="EMBL" id="KV454540">
    <property type="protein sequence ID" value="ODV67480.1"/>
    <property type="molecule type" value="Genomic_DNA"/>
</dbReference>
<organism evidence="2 3">
    <name type="scientific">Hyphopichia burtonii NRRL Y-1933</name>
    <dbReference type="NCBI Taxonomy" id="984485"/>
    <lineage>
        <taxon>Eukaryota</taxon>
        <taxon>Fungi</taxon>
        <taxon>Dikarya</taxon>
        <taxon>Ascomycota</taxon>
        <taxon>Saccharomycotina</taxon>
        <taxon>Pichiomycetes</taxon>
        <taxon>Debaryomycetaceae</taxon>
        <taxon>Hyphopichia</taxon>
    </lineage>
</organism>
<keyword evidence="3" id="KW-1185">Reference proteome</keyword>
<dbReference type="GeneID" id="30996739"/>
<name>A0A1E4RJT5_9ASCO</name>
<dbReference type="OrthoDB" id="5408025at2759"/>
<feature type="region of interest" description="Disordered" evidence="1">
    <location>
        <begin position="19"/>
        <end position="87"/>
    </location>
</feature>
<dbReference type="Proteomes" id="UP000095085">
    <property type="component" value="Unassembled WGS sequence"/>
</dbReference>
<gene>
    <name evidence="2" type="ORF">HYPBUDRAFT_156276</name>
</gene>
<dbReference type="AlphaFoldDB" id="A0A1E4RJT5"/>
<reference evidence="3" key="1">
    <citation type="submission" date="2016-05" db="EMBL/GenBank/DDBJ databases">
        <title>Comparative genomics of biotechnologically important yeasts.</title>
        <authorList>
            <consortium name="DOE Joint Genome Institute"/>
            <person name="Riley R."/>
            <person name="Haridas S."/>
            <person name="Wolfe K.H."/>
            <person name="Lopes M.R."/>
            <person name="Hittinger C.T."/>
            <person name="Goker M."/>
            <person name="Salamov A."/>
            <person name="Wisecaver J."/>
            <person name="Long T.M."/>
            <person name="Aerts A.L."/>
            <person name="Barry K."/>
            <person name="Choi C."/>
            <person name="Clum A."/>
            <person name="Coughlan A.Y."/>
            <person name="Deshpande S."/>
            <person name="Douglass A.P."/>
            <person name="Hanson S.J."/>
            <person name="Klenk H.-P."/>
            <person name="Labutti K."/>
            <person name="Lapidus A."/>
            <person name="Lindquist E."/>
            <person name="Lipzen A."/>
            <person name="Meier-Kolthoff J.P."/>
            <person name="Ohm R.A."/>
            <person name="Otillar R.P."/>
            <person name="Pangilinan J."/>
            <person name="Peng Y."/>
            <person name="Rokas A."/>
            <person name="Rosa C.A."/>
            <person name="Scheuner C."/>
            <person name="Sibirny A.A."/>
            <person name="Slot J.C."/>
            <person name="Stielow J.B."/>
            <person name="Sun H."/>
            <person name="Kurtzman C.P."/>
            <person name="Blackwell M."/>
            <person name="Grigoriev I.V."/>
            <person name="Jeffries T.W."/>
        </authorList>
    </citation>
    <scope>NUCLEOTIDE SEQUENCE [LARGE SCALE GENOMIC DNA]</scope>
    <source>
        <strain evidence="3">NRRL Y-1933</strain>
    </source>
</reference>
<dbReference type="RefSeq" id="XP_020076547.1">
    <property type="nucleotide sequence ID" value="XM_020222190.1"/>
</dbReference>
<sequence>MSNPYIYNNYQQTYSPSLQQVQTNSGGGGNNTSSPTFHNLNYIHHQHHPHLNGISIPENANLNSNSNSASSTTSSVGSSYSNSTNATNYSFSNPRLRYYLSKSFDIEDDLEFCPDIPDHYSQSSPPLKKFNPYTASVFSPQQSSAESQTINLSPVTQNTATVGSNSPRAHTSRIKKPLEIINPQTKMRVGSPAIHNK</sequence>